<gene>
    <name evidence="3" type="ORF">JL106_05830</name>
</gene>
<dbReference type="SMART" id="SM00331">
    <property type="entry name" value="PP2C_SIG"/>
    <property type="match status" value="1"/>
</dbReference>
<accession>A0A938Y6P7</accession>
<reference evidence="3" key="1">
    <citation type="submission" date="2021-01" db="EMBL/GenBank/DDBJ databases">
        <title>YIM 132084 draft genome.</title>
        <authorList>
            <person name="An D."/>
        </authorList>
    </citation>
    <scope>NUCLEOTIDE SEQUENCE</scope>
    <source>
        <strain evidence="3">YIM 132084</strain>
    </source>
</reference>
<dbReference type="PANTHER" id="PTHR43102">
    <property type="entry name" value="SLR1143 PROTEIN"/>
    <property type="match status" value="1"/>
</dbReference>
<feature type="domain" description="GAF" evidence="1">
    <location>
        <begin position="39"/>
        <end position="182"/>
    </location>
</feature>
<dbReference type="Pfam" id="PF07228">
    <property type="entry name" value="SpoIIE"/>
    <property type="match status" value="1"/>
</dbReference>
<dbReference type="Gene3D" id="3.60.40.10">
    <property type="entry name" value="PPM-type phosphatase domain"/>
    <property type="match status" value="1"/>
</dbReference>
<dbReference type="EMBL" id="JAERWK010000008">
    <property type="protein sequence ID" value="MBM9466800.1"/>
    <property type="molecule type" value="Genomic_DNA"/>
</dbReference>
<dbReference type="AlphaFoldDB" id="A0A938Y6P7"/>
<feature type="domain" description="PPM-type phosphatase" evidence="2">
    <location>
        <begin position="195"/>
        <end position="428"/>
    </location>
</feature>
<dbReference type="InterPro" id="IPR036457">
    <property type="entry name" value="PPM-type-like_dom_sf"/>
</dbReference>
<dbReference type="Proteomes" id="UP000663792">
    <property type="component" value="Unassembled WGS sequence"/>
</dbReference>
<organism evidence="3 4">
    <name type="scientific">Nakamurella leprariae</name>
    <dbReference type="NCBI Taxonomy" id="2803911"/>
    <lineage>
        <taxon>Bacteria</taxon>
        <taxon>Bacillati</taxon>
        <taxon>Actinomycetota</taxon>
        <taxon>Actinomycetes</taxon>
        <taxon>Nakamurellales</taxon>
        <taxon>Nakamurellaceae</taxon>
        <taxon>Nakamurella</taxon>
    </lineage>
</organism>
<dbReference type="InterPro" id="IPR029016">
    <property type="entry name" value="GAF-like_dom_sf"/>
</dbReference>
<dbReference type="PANTHER" id="PTHR43102:SF2">
    <property type="entry name" value="GAF DOMAIN-CONTAINING PROTEIN"/>
    <property type="match status" value="1"/>
</dbReference>
<dbReference type="Gene3D" id="3.30.450.40">
    <property type="match status" value="1"/>
</dbReference>
<dbReference type="SUPFAM" id="SSF81606">
    <property type="entry name" value="PP2C-like"/>
    <property type="match status" value="1"/>
</dbReference>
<dbReference type="SMART" id="SM00065">
    <property type="entry name" value="GAF"/>
    <property type="match status" value="1"/>
</dbReference>
<dbReference type="InterPro" id="IPR001932">
    <property type="entry name" value="PPM-type_phosphatase-like_dom"/>
</dbReference>
<proteinExistence type="predicted"/>
<comment type="caution">
    <text evidence="3">The sequence shown here is derived from an EMBL/GenBank/DDBJ whole genome shotgun (WGS) entry which is preliminary data.</text>
</comment>
<sequence>MSPTDGDVRALVRTGAERADADEAARLQALHALQLLDTEPEERFDRITRLAQKLFDVPIARVDLIDATRQFVKSSQGLPVEHSARQDSFCDVTIRSEGALVVPDAGRDHRFRDNPFVSAHPNVRFYAGTPLHADGGHRVGALCIVDTRARTFDEAQTELLNDLGRWVEQEFVAREEHRRTLAMQTVLQPAGLPVLPGFAFAATSMAVTGVSGDLWDWRARSGSVNLMIADAMGHGAAAAIMATNLRASMRTMMNLVEAGAVHWDRSDSAVPGGSTPARQVDGAFAKVLTVAAGTVAEYLDRSDMFITLFATRINPDGTMLSVDAGHGLTVIVRADGGCEHLVTTELPIGINPDLVWTPREHVLHPGDAMIMFTDGLLDLFDGTLASLPELERIVRSADHPQDWIDAITRRVQTRGAVPDDITVVAVRRDR</sequence>
<protein>
    <submittedName>
        <fullName evidence="3">SpoIIE family protein phosphatase</fullName>
    </submittedName>
</protein>
<dbReference type="InterPro" id="IPR003018">
    <property type="entry name" value="GAF"/>
</dbReference>
<dbReference type="Pfam" id="PF01590">
    <property type="entry name" value="GAF"/>
    <property type="match status" value="1"/>
</dbReference>
<dbReference type="RefSeq" id="WP_205259762.1">
    <property type="nucleotide sequence ID" value="NZ_JAERWK010000008.1"/>
</dbReference>
<evidence type="ECO:0000313" key="3">
    <source>
        <dbReference type="EMBL" id="MBM9466800.1"/>
    </source>
</evidence>
<evidence type="ECO:0000259" key="2">
    <source>
        <dbReference type="SMART" id="SM00331"/>
    </source>
</evidence>
<name>A0A938Y6P7_9ACTN</name>
<dbReference type="SUPFAM" id="SSF55781">
    <property type="entry name" value="GAF domain-like"/>
    <property type="match status" value="1"/>
</dbReference>
<evidence type="ECO:0000259" key="1">
    <source>
        <dbReference type="SMART" id="SM00065"/>
    </source>
</evidence>
<keyword evidence="4" id="KW-1185">Reference proteome</keyword>
<evidence type="ECO:0000313" key="4">
    <source>
        <dbReference type="Proteomes" id="UP000663792"/>
    </source>
</evidence>